<dbReference type="InterPro" id="IPR057347">
    <property type="entry name" value="TANGO6_N"/>
</dbReference>
<evidence type="ECO:0000256" key="2">
    <source>
        <dbReference type="SAM" id="MobiDB-lite"/>
    </source>
</evidence>
<dbReference type="OrthoDB" id="39591at2759"/>
<keyword evidence="7" id="KW-0812">Transmembrane</keyword>
<evidence type="ECO:0000313" key="7">
    <source>
        <dbReference type="EMBL" id="KDR19305.1"/>
    </source>
</evidence>
<reference evidence="7 8" key="1">
    <citation type="journal article" date="2014" name="Nat. Commun.">
        <title>Molecular traces of alternative social organization in a termite genome.</title>
        <authorList>
            <person name="Terrapon N."/>
            <person name="Li C."/>
            <person name="Robertson H.M."/>
            <person name="Ji L."/>
            <person name="Meng X."/>
            <person name="Booth W."/>
            <person name="Chen Z."/>
            <person name="Childers C.P."/>
            <person name="Glastad K.M."/>
            <person name="Gokhale K."/>
            <person name="Gowin J."/>
            <person name="Gronenberg W."/>
            <person name="Hermansen R.A."/>
            <person name="Hu H."/>
            <person name="Hunt B.G."/>
            <person name="Huylmans A.K."/>
            <person name="Khalil S.M."/>
            <person name="Mitchell R.D."/>
            <person name="Munoz-Torres M.C."/>
            <person name="Mustard J.A."/>
            <person name="Pan H."/>
            <person name="Reese J.T."/>
            <person name="Scharf M.E."/>
            <person name="Sun F."/>
            <person name="Vogel H."/>
            <person name="Xiao J."/>
            <person name="Yang W."/>
            <person name="Yang Z."/>
            <person name="Yang Z."/>
            <person name="Zhou J."/>
            <person name="Zhu J."/>
            <person name="Brent C.S."/>
            <person name="Elsik C.G."/>
            <person name="Goodisman M.A."/>
            <person name="Liberles D.A."/>
            <person name="Roe R.M."/>
            <person name="Vargo E.L."/>
            <person name="Vilcinskas A."/>
            <person name="Wang J."/>
            <person name="Bornberg-Bauer E."/>
            <person name="Korb J."/>
            <person name="Zhang G."/>
            <person name="Liebig J."/>
        </authorList>
    </citation>
    <scope>NUCLEOTIDE SEQUENCE [LARGE SCALE GENOMIC DNA]</scope>
    <source>
        <tissue evidence="7">Whole organism</tissue>
    </source>
</reference>
<dbReference type="GO" id="GO:0009306">
    <property type="term" value="P:protein secretion"/>
    <property type="evidence" value="ECO:0007669"/>
    <property type="project" value="TreeGrafter"/>
</dbReference>
<evidence type="ECO:0000259" key="5">
    <source>
        <dbReference type="Pfam" id="PF23565"/>
    </source>
</evidence>
<evidence type="ECO:0000259" key="4">
    <source>
        <dbReference type="Pfam" id="PF10363"/>
    </source>
</evidence>
<dbReference type="Pfam" id="PF10363">
    <property type="entry name" value="RTP1_C1"/>
    <property type="match status" value="1"/>
</dbReference>
<name>A0A067RJ24_ZOONE</name>
<evidence type="ECO:0000256" key="1">
    <source>
        <dbReference type="ARBA" id="ARBA00005724"/>
    </source>
</evidence>
<evidence type="ECO:0000313" key="8">
    <source>
        <dbReference type="Proteomes" id="UP000027135"/>
    </source>
</evidence>
<feature type="domain" description="TANGO6 HEAT repeat" evidence="5">
    <location>
        <begin position="304"/>
        <end position="572"/>
    </location>
</feature>
<comment type="similarity">
    <text evidence="1">Belongs to the Tango6 family.</text>
</comment>
<dbReference type="Gene3D" id="1.25.10.10">
    <property type="entry name" value="Leucine-rich Repeat Variant"/>
    <property type="match status" value="1"/>
</dbReference>
<evidence type="ECO:0000259" key="6">
    <source>
        <dbReference type="Pfam" id="PF25267"/>
    </source>
</evidence>
<dbReference type="OMA" id="QVATLIC"/>
<accession>A0A067RJ24</accession>
<dbReference type="Pfam" id="PF10304">
    <property type="entry name" value="RTP1_C2"/>
    <property type="match status" value="1"/>
</dbReference>
<sequence length="1087" mass="120944">METDINKLCSALNILVKPADTDNVTGDLHYILELNINNALKSLCITEQDTYGLLQTINCSSVANSGIRWRFVCVSLYILLSLKKCLSERISTCKGKEQTEPQQPAADILTVNQQKTIRTCLQFVISMGVLPSLLPGVGISLAARSTSTQKLKVEELVILEKYERLSGVTRGLVACFEQPSLRSLILIQHLGDLVASLAQLSFAPLKKPVDISAASDSSSTASSSSRLDNSGEEFVMTPELWGRLQEERSYFKKCFLSLINKLYQPLIIRELILLHGSARSKHGVQSSPPTWLKRCCIPLLVQCLIKPGGVSALVRAICDTSYDIGSDWNKLDTVVKVILTVHVQHAEQYYKNICSQIVEMLNMSDKTQLQLYSTVSLLCMKALCSAKPLMFQRYVLDTLMNPLLLCCSVSHHGPTFYREVPLLSQKAGDSPVSNSQNVCVVSEDELSRSINNLHKCFVTDVSPLPSEHLFSVASVLFLLHLKICQSASYLKIKVEDLLLKFLSGCNQKQLSIVFNAFLFGDKIEGMLEVSEMVEFHFGSTGGVEVKLRKAPGKELCSEEAGDCLLELLEKGDKKGDVTNGLFVFLLRLLSDPKSDLALLESERSNLNHDILEMEDAVILNIVGRTERNAVAVKVLAILAENPYVHGKLTEDPTHVVFFVQYLLERDANILTKKSLECNGEDHDTESLFMILMVLSVVVNNATTSHVNWEPFNRLVEPLRVIRDNVTNEELKMFTDEVCNKILSHGIVQRSAPRTSSNVAQSSVTNKPKNERLVKSSSNNKTTATKQNIPPNCIKEEEAYIRTSIPGKSKGKVDLKKESRCKQALFDVCDPLLPVRGHALIELAKLISSNDKEAQRHRNQILRIFQENLKHEDSFIYLSSINGLAVMANVFPNTVIKALVEEYAEMGTKRTVADNNNSSAELKMKVGEVLVRVTKLLGDLVPPYKAMLLNAFLVGTKNPDHLVRASSLSNLGEICKALGFRIGPIVTEILMCVRTIVQSDPAVEVRRAAVLVISLLLQGLGHDTLKVLEDILLDLYRTLKTLYQHEADDILKIHVQLALEELNKSVVKFLFPQPKLEKRIYVIDPPDS</sequence>
<feature type="domain" description="TANGO6 N-terminal" evidence="6">
    <location>
        <begin position="5"/>
        <end position="301"/>
    </location>
</feature>
<dbReference type="InterPro" id="IPR011989">
    <property type="entry name" value="ARM-like"/>
</dbReference>
<feature type="region of interest" description="Disordered" evidence="2">
    <location>
        <begin position="752"/>
        <end position="787"/>
    </location>
</feature>
<dbReference type="eggNOG" id="KOG4653">
    <property type="taxonomic scope" value="Eukaryota"/>
</dbReference>
<feature type="compositionally biased region" description="Polar residues" evidence="2">
    <location>
        <begin position="752"/>
        <end position="766"/>
    </location>
</feature>
<dbReference type="Pfam" id="PF25267">
    <property type="entry name" value="TANGO6_N"/>
    <property type="match status" value="1"/>
</dbReference>
<organism evidence="7 8">
    <name type="scientific">Zootermopsis nevadensis</name>
    <name type="common">Dampwood termite</name>
    <dbReference type="NCBI Taxonomy" id="136037"/>
    <lineage>
        <taxon>Eukaryota</taxon>
        <taxon>Metazoa</taxon>
        <taxon>Ecdysozoa</taxon>
        <taxon>Arthropoda</taxon>
        <taxon>Hexapoda</taxon>
        <taxon>Insecta</taxon>
        <taxon>Pterygota</taxon>
        <taxon>Neoptera</taxon>
        <taxon>Polyneoptera</taxon>
        <taxon>Dictyoptera</taxon>
        <taxon>Blattodea</taxon>
        <taxon>Blattoidea</taxon>
        <taxon>Termitoidae</taxon>
        <taxon>Termopsidae</taxon>
        <taxon>Zootermopsis</taxon>
    </lineage>
</organism>
<dbReference type="PANTHER" id="PTHR20959:SF1">
    <property type="entry name" value="TRANSPORT AND GOLGI ORGANIZATION PROTEIN 6 HOMOLOG"/>
    <property type="match status" value="1"/>
</dbReference>
<dbReference type="InterPro" id="IPR019451">
    <property type="entry name" value="Rtp1_C1"/>
</dbReference>
<dbReference type="InterPro" id="IPR016024">
    <property type="entry name" value="ARM-type_fold"/>
</dbReference>
<feature type="domain" description="RNA polymerase II assembly factor Rtp1 C-terminal" evidence="4">
    <location>
        <begin position="821"/>
        <end position="938"/>
    </location>
</feature>
<protein>
    <submittedName>
        <fullName evidence="7">Transmembrane and coiled-coil domain-containing protein 7</fullName>
    </submittedName>
</protein>
<feature type="compositionally biased region" description="Polar residues" evidence="2">
    <location>
        <begin position="774"/>
        <end position="787"/>
    </location>
</feature>
<dbReference type="InterPro" id="IPR057407">
    <property type="entry name" value="HEAT_TANGO6"/>
</dbReference>
<dbReference type="AlphaFoldDB" id="A0A067RJ24"/>
<keyword evidence="7" id="KW-0472">Membrane</keyword>
<feature type="domain" description="RNA polymerase II assembly factor Rtp1 C-terminal" evidence="3">
    <location>
        <begin position="1031"/>
        <end position="1062"/>
    </location>
</feature>
<dbReference type="PANTHER" id="PTHR20959">
    <property type="entry name" value="TRANSPORT AND GOLGI ORGANIZATION PROTEIN 6 FAMILY MEMBER"/>
    <property type="match status" value="1"/>
</dbReference>
<dbReference type="Proteomes" id="UP000027135">
    <property type="component" value="Unassembled WGS sequence"/>
</dbReference>
<dbReference type="EMBL" id="KK852655">
    <property type="protein sequence ID" value="KDR19305.1"/>
    <property type="molecule type" value="Genomic_DNA"/>
</dbReference>
<dbReference type="SUPFAM" id="SSF48371">
    <property type="entry name" value="ARM repeat"/>
    <property type="match status" value="1"/>
</dbReference>
<evidence type="ECO:0000259" key="3">
    <source>
        <dbReference type="Pfam" id="PF10304"/>
    </source>
</evidence>
<dbReference type="Pfam" id="PF23565">
    <property type="entry name" value="ARM_TANGO6"/>
    <property type="match status" value="1"/>
</dbReference>
<dbReference type="InterPro" id="IPR019414">
    <property type="entry name" value="Rtp1_C2"/>
</dbReference>
<dbReference type="InParanoid" id="A0A067RJ24"/>
<gene>
    <name evidence="7" type="ORF">L798_06100</name>
</gene>
<proteinExistence type="inferred from homology"/>
<dbReference type="InterPro" id="IPR039600">
    <property type="entry name" value="TANGO6/Rtp1"/>
</dbReference>
<keyword evidence="8" id="KW-1185">Reference proteome</keyword>